<evidence type="ECO:0000256" key="3">
    <source>
        <dbReference type="ARBA" id="ARBA00022786"/>
    </source>
</evidence>
<dbReference type="EMBL" id="JASJQH010007391">
    <property type="protein sequence ID" value="KAK9709674.1"/>
    <property type="molecule type" value="Genomic_DNA"/>
</dbReference>
<reference evidence="7 8" key="1">
    <citation type="submission" date="2023-04" db="EMBL/GenBank/DDBJ databases">
        <title>Genome of Basidiobolus ranarum AG-B5.</title>
        <authorList>
            <person name="Stajich J.E."/>
            <person name="Carter-House D."/>
            <person name="Gryganskyi A."/>
        </authorList>
    </citation>
    <scope>NUCLEOTIDE SEQUENCE [LARGE SCALE GENOMIC DNA]</scope>
    <source>
        <strain evidence="7 8">AG-B5</strain>
    </source>
</reference>
<sequence>MSKEANEHSVPTLNHSLSNQSDKVSFKEEELNDELSLTTFHKQQHPAHPLNPHREKEPYTCYRHRPDLRRAVDGPSLNALQTQLDQLPKELQIIVSQVWSTFGSAPQSVRSMILGGLLTQCCFPQLSYLSTALNPLLRIDFISVAPKEISLKIFSFLDAKSICHAAQVSKVWKKLADDDYVWYRMCIQHIDKKCQKCGWGLPLLDSKSRKRWKAPIKPTQSNENPSKRSNDEEEEASNSKRLKTEPEAETNSPEYESGPFPVPEMTTNEPSENPPKSAALVPCDSPKPPPQRRPWKDIFCERLKVERNWRRGKYTTKVLKGHTDGVMCLQFDNTHLITGSYDHTVKIWDIETGELLRTLNGHSRCVRALQFDSCKLITGSMDATLKIWNYRTGECMRTLEGHADGIVCLHFDCSTLASGSVDGTIKIWNFITGKCSTLTGHSDWVTKVSIFQKTQLFSCSDDTTIKHWDLLTQTCLRTFNGHIGQVQCLQVASHANFAFSLNSDNSSESPQRPTVTTSTTAANSTQPHPEDTHDSPILISGALDNTIRIWSIKTGACIRTMFGHVEGVWSLAFDTLRIVSGAHDCTVKVWDMSSGLCMHTLTGHSGPVSCVGLSDTRIVTGSDDNEIRIWDFGADI</sequence>
<dbReference type="PROSITE" id="PS50181">
    <property type="entry name" value="FBOX"/>
    <property type="match status" value="1"/>
</dbReference>
<keyword evidence="8" id="KW-1185">Reference proteome</keyword>
<dbReference type="InterPro" id="IPR036047">
    <property type="entry name" value="F-box-like_dom_sf"/>
</dbReference>
<feature type="repeat" description="WD" evidence="4">
    <location>
        <begin position="359"/>
        <end position="398"/>
    </location>
</feature>
<dbReference type="PROSITE" id="PS00678">
    <property type="entry name" value="WD_REPEATS_1"/>
    <property type="match status" value="3"/>
</dbReference>
<gene>
    <name evidence="7" type="ORF">K7432_008869</name>
</gene>
<accession>A0ABR2VXX6</accession>
<dbReference type="InterPro" id="IPR011047">
    <property type="entry name" value="Quinoprotein_ADH-like_sf"/>
</dbReference>
<feature type="compositionally biased region" description="Polar residues" evidence="5">
    <location>
        <begin position="503"/>
        <end position="513"/>
    </location>
</feature>
<evidence type="ECO:0000313" key="7">
    <source>
        <dbReference type="EMBL" id="KAK9709674.1"/>
    </source>
</evidence>
<dbReference type="InterPro" id="IPR001810">
    <property type="entry name" value="F-box_dom"/>
</dbReference>
<name>A0ABR2VXX6_9FUNG</name>
<dbReference type="Gene3D" id="1.20.1280.50">
    <property type="match status" value="1"/>
</dbReference>
<dbReference type="PRINTS" id="PR00320">
    <property type="entry name" value="GPROTEINBRPT"/>
</dbReference>
<dbReference type="InterPro" id="IPR020472">
    <property type="entry name" value="WD40_PAC1"/>
</dbReference>
<feature type="repeat" description="WD" evidence="4">
    <location>
        <begin position="399"/>
        <end position="438"/>
    </location>
</feature>
<dbReference type="Gene3D" id="2.130.10.10">
    <property type="entry name" value="YVTN repeat-like/Quinoprotein amine dehydrogenase"/>
    <property type="match status" value="3"/>
</dbReference>
<evidence type="ECO:0000259" key="6">
    <source>
        <dbReference type="PROSITE" id="PS50181"/>
    </source>
</evidence>
<evidence type="ECO:0000256" key="1">
    <source>
        <dbReference type="ARBA" id="ARBA00022574"/>
    </source>
</evidence>
<feature type="repeat" description="WD" evidence="4">
    <location>
        <begin position="601"/>
        <end position="636"/>
    </location>
</feature>
<proteinExistence type="predicted"/>
<dbReference type="CDD" id="cd00200">
    <property type="entry name" value="WD40"/>
    <property type="match status" value="1"/>
</dbReference>
<feature type="region of interest" description="Disordered" evidence="5">
    <location>
        <begin position="1"/>
        <end position="28"/>
    </location>
</feature>
<evidence type="ECO:0000256" key="2">
    <source>
        <dbReference type="ARBA" id="ARBA00022737"/>
    </source>
</evidence>
<dbReference type="SUPFAM" id="SSF50998">
    <property type="entry name" value="Quinoprotein alcohol dehydrogenase-like"/>
    <property type="match status" value="1"/>
</dbReference>
<keyword evidence="3" id="KW-0833">Ubl conjugation pathway</keyword>
<keyword evidence="1 4" id="KW-0853">WD repeat</keyword>
<dbReference type="PROSITE" id="PS50294">
    <property type="entry name" value="WD_REPEATS_REGION"/>
    <property type="match status" value="5"/>
</dbReference>
<dbReference type="InterPro" id="IPR015943">
    <property type="entry name" value="WD40/YVTN_repeat-like_dom_sf"/>
</dbReference>
<feature type="domain" description="F-box" evidence="6">
    <location>
        <begin position="139"/>
        <end position="185"/>
    </location>
</feature>
<dbReference type="Pfam" id="PF12937">
    <property type="entry name" value="F-box-like"/>
    <property type="match status" value="1"/>
</dbReference>
<evidence type="ECO:0000256" key="5">
    <source>
        <dbReference type="SAM" id="MobiDB-lite"/>
    </source>
</evidence>
<organism evidence="7 8">
    <name type="scientific">Basidiobolus ranarum</name>
    <dbReference type="NCBI Taxonomy" id="34480"/>
    <lineage>
        <taxon>Eukaryota</taxon>
        <taxon>Fungi</taxon>
        <taxon>Fungi incertae sedis</taxon>
        <taxon>Zoopagomycota</taxon>
        <taxon>Entomophthoromycotina</taxon>
        <taxon>Basidiobolomycetes</taxon>
        <taxon>Basidiobolales</taxon>
        <taxon>Basidiobolaceae</taxon>
        <taxon>Basidiobolus</taxon>
    </lineage>
</organism>
<dbReference type="Proteomes" id="UP001479436">
    <property type="component" value="Unassembled WGS sequence"/>
</dbReference>
<feature type="region of interest" description="Disordered" evidence="5">
    <location>
        <begin position="503"/>
        <end position="536"/>
    </location>
</feature>
<evidence type="ECO:0000313" key="8">
    <source>
        <dbReference type="Proteomes" id="UP001479436"/>
    </source>
</evidence>
<comment type="caution">
    <text evidence="7">The sequence shown here is derived from an EMBL/GenBank/DDBJ whole genome shotgun (WGS) entry which is preliminary data.</text>
</comment>
<dbReference type="PANTHER" id="PTHR19872:SF9">
    <property type="entry name" value="UBIQUITIN-BINDING SDF UBIQUITIN LIGASE COMPLEX SUBUNIT"/>
    <property type="match status" value="1"/>
</dbReference>
<dbReference type="InterPro" id="IPR001680">
    <property type="entry name" value="WD40_rpt"/>
</dbReference>
<keyword evidence="2" id="KW-0677">Repeat</keyword>
<dbReference type="SMART" id="SM00256">
    <property type="entry name" value="FBOX"/>
    <property type="match status" value="1"/>
</dbReference>
<dbReference type="InterPro" id="IPR019775">
    <property type="entry name" value="WD40_repeat_CS"/>
</dbReference>
<dbReference type="Pfam" id="PF00400">
    <property type="entry name" value="WD40"/>
    <property type="match status" value="7"/>
</dbReference>
<dbReference type="SUPFAM" id="SSF81383">
    <property type="entry name" value="F-box domain"/>
    <property type="match status" value="1"/>
</dbReference>
<feature type="repeat" description="WD" evidence="4">
    <location>
        <begin position="534"/>
        <end position="560"/>
    </location>
</feature>
<protein>
    <recommendedName>
        <fullName evidence="6">F-box domain-containing protein</fullName>
    </recommendedName>
</protein>
<dbReference type="SMART" id="SM00320">
    <property type="entry name" value="WD40"/>
    <property type="match status" value="7"/>
</dbReference>
<dbReference type="PANTHER" id="PTHR19872">
    <property type="entry name" value="UBIQUITIN LIGASE SPECIFICITY FACTOR/HREP PROTEIN"/>
    <property type="match status" value="1"/>
</dbReference>
<feature type="compositionally biased region" description="Polar residues" evidence="5">
    <location>
        <begin position="9"/>
        <end position="23"/>
    </location>
</feature>
<dbReference type="InterPro" id="IPR051075">
    <property type="entry name" value="SCF_subunit_WD-repeat"/>
</dbReference>
<evidence type="ECO:0000256" key="4">
    <source>
        <dbReference type="PROSITE-ProRule" id="PRU00221"/>
    </source>
</evidence>
<dbReference type="PROSITE" id="PS50082">
    <property type="entry name" value="WD_REPEATS_2"/>
    <property type="match status" value="7"/>
</dbReference>
<feature type="repeat" description="WD" evidence="4">
    <location>
        <begin position="319"/>
        <end position="358"/>
    </location>
</feature>
<feature type="repeat" description="WD" evidence="4">
    <location>
        <begin position="561"/>
        <end position="600"/>
    </location>
</feature>
<feature type="region of interest" description="Disordered" evidence="5">
    <location>
        <begin position="211"/>
        <end position="294"/>
    </location>
</feature>
<dbReference type="CDD" id="cd22147">
    <property type="entry name" value="F-box_SpPof1-like"/>
    <property type="match status" value="1"/>
</dbReference>
<feature type="repeat" description="WD" evidence="4">
    <location>
        <begin position="438"/>
        <end position="478"/>
    </location>
</feature>
<feature type="compositionally biased region" description="Low complexity" evidence="5">
    <location>
        <begin position="514"/>
        <end position="525"/>
    </location>
</feature>